<dbReference type="AlphaFoldDB" id="A0A8K0CHN7"/>
<evidence type="ECO:0000256" key="1">
    <source>
        <dbReference type="SAM" id="SignalP"/>
    </source>
</evidence>
<protein>
    <recommendedName>
        <fullName evidence="4">Protein sleepless</fullName>
    </recommendedName>
</protein>
<evidence type="ECO:0000313" key="2">
    <source>
        <dbReference type="EMBL" id="KAF2885876.1"/>
    </source>
</evidence>
<sequence length="144" mass="16049">MSNQSCHFKLSSFMLSLHILIIFSSFTFVSCLNCYQCISLINRNCADFGNQEKIDSDKCELEEHNCLTIIVNPDTDSQAVWRGCGTANVVCKEFLKCTSCSTDNCNSSPAVITIEFTSSSYSNISNLIQVMLSNIALQFIKKMV</sequence>
<keyword evidence="1" id="KW-0732">Signal</keyword>
<gene>
    <name evidence="2" type="ORF">ILUMI_20298</name>
</gene>
<dbReference type="EMBL" id="VTPC01089275">
    <property type="protein sequence ID" value="KAF2885876.1"/>
    <property type="molecule type" value="Genomic_DNA"/>
</dbReference>
<reference evidence="2" key="1">
    <citation type="submission" date="2019-08" db="EMBL/GenBank/DDBJ databases">
        <title>The genome of the North American firefly Photinus pyralis.</title>
        <authorList>
            <consortium name="Photinus pyralis genome working group"/>
            <person name="Fallon T.R."/>
            <person name="Sander Lower S.E."/>
            <person name="Weng J.-K."/>
        </authorList>
    </citation>
    <scope>NUCLEOTIDE SEQUENCE</scope>
    <source>
        <strain evidence="2">TRF0915ILg1</strain>
        <tissue evidence="2">Whole body</tissue>
    </source>
</reference>
<evidence type="ECO:0000313" key="3">
    <source>
        <dbReference type="Proteomes" id="UP000801492"/>
    </source>
</evidence>
<name>A0A8K0CHN7_IGNLU</name>
<feature type="chain" id="PRO_5035473491" description="Protein sleepless" evidence="1">
    <location>
        <begin position="32"/>
        <end position="144"/>
    </location>
</feature>
<dbReference type="Proteomes" id="UP000801492">
    <property type="component" value="Unassembled WGS sequence"/>
</dbReference>
<evidence type="ECO:0008006" key="4">
    <source>
        <dbReference type="Google" id="ProtNLM"/>
    </source>
</evidence>
<keyword evidence="3" id="KW-1185">Reference proteome</keyword>
<feature type="signal peptide" evidence="1">
    <location>
        <begin position="1"/>
        <end position="31"/>
    </location>
</feature>
<accession>A0A8K0CHN7</accession>
<organism evidence="2 3">
    <name type="scientific">Ignelater luminosus</name>
    <name type="common">Cucubano</name>
    <name type="synonym">Pyrophorus luminosus</name>
    <dbReference type="NCBI Taxonomy" id="2038154"/>
    <lineage>
        <taxon>Eukaryota</taxon>
        <taxon>Metazoa</taxon>
        <taxon>Ecdysozoa</taxon>
        <taxon>Arthropoda</taxon>
        <taxon>Hexapoda</taxon>
        <taxon>Insecta</taxon>
        <taxon>Pterygota</taxon>
        <taxon>Neoptera</taxon>
        <taxon>Endopterygota</taxon>
        <taxon>Coleoptera</taxon>
        <taxon>Polyphaga</taxon>
        <taxon>Elateriformia</taxon>
        <taxon>Elateroidea</taxon>
        <taxon>Elateridae</taxon>
        <taxon>Agrypninae</taxon>
        <taxon>Pyrophorini</taxon>
        <taxon>Ignelater</taxon>
    </lineage>
</organism>
<comment type="caution">
    <text evidence="2">The sequence shown here is derived from an EMBL/GenBank/DDBJ whole genome shotgun (WGS) entry which is preliminary data.</text>
</comment>
<proteinExistence type="predicted"/>